<evidence type="ECO:0000313" key="2">
    <source>
        <dbReference type="EMBL" id="MBW6401293.1"/>
    </source>
</evidence>
<sequence length="130" mass="14136">MMPDTLPEIGRMVDRAAILAYAAITEDFNPLHVDEAFAAGTPFGKPIAHGMLSLNLVWQSLRRAFGRAMPIALEVRFVRPVLQDTHVIAGGRRRDDGSYDVWVRDASGQDVIVGTAWPGGAPTTKPEQPA</sequence>
<dbReference type="Pfam" id="PF01575">
    <property type="entry name" value="MaoC_dehydratas"/>
    <property type="match status" value="1"/>
</dbReference>
<dbReference type="Gene3D" id="3.10.129.10">
    <property type="entry name" value="Hotdog Thioesterase"/>
    <property type="match status" value="1"/>
</dbReference>
<dbReference type="InterPro" id="IPR002539">
    <property type="entry name" value="MaoC-like_dom"/>
</dbReference>
<organism evidence="2 3">
    <name type="scientific">Roseomonas alba</name>
    <dbReference type="NCBI Taxonomy" id="2846776"/>
    <lineage>
        <taxon>Bacteria</taxon>
        <taxon>Pseudomonadati</taxon>
        <taxon>Pseudomonadota</taxon>
        <taxon>Alphaproteobacteria</taxon>
        <taxon>Acetobacterales</taxon>
        <taxon>Roseomonadaceae</taxon>
        <taxon>Roseomonas</taxon>
    </lineage>
</organism>
<dbReference type="InterPro" id="IPR029069">
    <property type="entry name" value="HotDog_dom_sf"/>
</dbReference>
<dbReference type="EMBL" id="JAHYBZ010000011">
    <property type="protein sequence ID" value="MBW6401293.1"/>
    <property type="molecule type" value="Genomic_DNA"/>
</dbReference>
<protein>
    <submittedName>
        <fullName evidence="2">MaoC family dehydratase</fullName>
    </submittedName>
</protein>
<evidence type="ECO:0000313" key="3">
    <source>
        <dbReference type="Proteomes" id="UP001196565"/>
    </source>
</evidence>
<gene>
    <name evidence="2" type="ORF">KPL78_25775</name>
</gene>
<name>A0ABS7AG56_9PROT</name>
<proteinExistence type="predicted"/>
<comment type="caution">
    <text evidence="2">The sequence shown here is derived from an EMBL/GenBank/DDBJ whole genome shotgun (WGS) entry which is preliminary data.</text>
</comment>
<dbReference type="Proteomes" id="UP001196565">
    <property type="component" value="Unassembled WGS sequence"/>
</dbReference>
<keyword evidence="3" id="KW-1185">Reference proteome</keyword>
<evidence type="ECO:0000259" key="1">
    <source>
        <dbReference type="Pfam" id="PF01575"/>
    </source>
</evidence>
<dbReference type="CDD" id="cd03441">
    <property type="entry name" value="R_hydratase_like"/>
    <property type="match status" value="1"/>
</dbReference>
<feature type="domain" description="MaoC-like" evidence="1">
    <location>
        <begin position="9"/>
        <end position="87"/>
    </location>
</feature>
<dbReference type="SUPFAM" id="SSF54637">
    <property type="entry name" value="Thioesterase/thiol ester dehydrase-isomerase"/>
    <property type="match status" value="1"/>
</dbReference>
<dbReference type="PANTHER" id="PTHR43841">
    <property type="entry name" value="3-HYDROXYACYL-THIOESTER DEHYDRATASE HTDX-RELATED"/>
    <property type="match status" value="1"/>
</dbReference>
<dbReference type="PANTHER" id="PTHR43841:SF3">
    <property type="entry name" value="(3R)-HYDROXYACYL-ACP DEHYDRATASE SUBUNIT HADB"/>
    <property type="match status" value="1"/>
</dbReference>
<dbReference type="RefSeq" id="WP_219765877.1">
    <property type="nucleotide sequence ID" value="NZ_JAHYBZ010000011.1"/>
</dbReference>
<reference evidence="2 3" key="1">
    <citation type="submission" date="2021-07" db="EMBL/GenBank/DDBJ databases">
        <authorList>
            <person name="So Y."/>
        </authorList>
    </citation>
    <scope>NUCLEOTIDE SEQUENCE [LARGE SCALE GENOMIC DNA]</scope>
    <source>
        <strain evidence="2 3">HJA6</strain>
    </source>
</reference>
<accession>A0ABS7AG56</accession>